<evidence type="ECO:0000313" key="6">
    <source>
        <dbReference type="Proteomes" id="UP001388673"/>
    </source>
</evidence>
<proteinExistence type="predicted"/>
<keyword evidence="2" id="KW-0677">Repeat</keyword>
<dbReference type="AlphaFoldDB" id="A0AAW0Z0F6"/>
<evidence type="ECO:0000313" key="5">
    <source>
        <dbReference type="EMBL" id="KAK8858747.1"/>
    </source>
</evidence>
<feature type="compositionally biased region" description="Polar residues" evidence="3">
    <location>
        <begin position="124"/>
        <end position="140"/>
    </location>
</feature>
<dbReference type="Proteomes" id="UP001388673">
    <property type="component" value="Unassembled WGS sequence"/>
</dbReference>
<feature type="region of interest" description="Disordered" evidence="3">
    <location>
        <begin position="124"/>
        <end position="158"/>
    </location>
</feature>
<dbReference type="KEGG" id="kne:92180234"/>
<evidence type="ECO:0000259" key="4">
    <source>
        <dbReference type="PROSITE" id="PS50245"/>
    </source>
</evidence>
<reference evidence="5 6" key="1">
    <citation type="journal article" date="2024" name="bioRxiv">
        <title>Comparative genomics of Cryptococcus and Kwoniella reveals pathogenesis evolution and contrasting karyotype dynamics via intercentromeric recombination or chromosome fusion.</title>
        <authorList>
            <person name="Coelho M.A."/>
            <person name="David-Palma M."/>
            <person name="Shea T."/>
            <person name="Bowers K."/>
            <person name="McGinley-Smith S."/>
            <person name="Mohammad A.W."/>
            <person name="Gnirke A."/>
            <person name="Yurkov A.M."/>
            <person name="Nowrousian M."/>
            <person name="Sun S."/>
            <person name="Cuomo C.A."/>
            <person name="Heitman J."/>
        </authorList>
    </citation>
    <scope>NUCLEOTIDE SEQUENCE [LARGE SCALE GENOMIC DNA]</scope>
    <source>
        <strain evidence="5 6">CBS 13917</strain>
    </source>
</reference>
<comment type="caution">
    <text evidence="5">The sequence shown here is derived from an EMBL/GenBank/DDBJ whole genome shotgun (WGS) entry which is preliminary data.</text>
</comment>
<organism evidence="5 6">
    <name type="scientific">Kwoniella newhampshirensis</name>
    <dbReference type="NCBI Taxonomy" id="1651941"/>
    <lineage>
        <taxon>Eukaryota</taxon>
        <taxon>Fungi</taxon>
        <taxon>Dikarya</taxon>
        <taxon>Basidiomycota</taxon>
        <taxon>Agaricomycotina</taxon>
        <taxon>Tremellomycetes</taxon>
        <taxon>Tremellales</taxon>
        <taxon>Cryptococcaceae</taxon>
        <taxon>Kwoniella</taxon>
    </lineage>
</organism>
<evidence type="ECO:0000256" key="3">
    <source>
        <dbReference type="SAM" id="MobiDB-lite"/>
    </source>
</evidence>
<dbReference type="PANTHER" id="PTHR18849">
    <property type="entry name" value="LEUCINE RICH REPEAT PROTEIN"/>
    <property type="match status" value="1"/>
</dbReference>
<dbReference type="SUPFAM" id="SSF74924">
    <property type="entry name" value="Cap-Gly domain"/>
    <property type="match status" value="1"/>
</dbReference>
<keyword evidence="6" id="KW-1185">Reference proteome</keyword>
<feature type="domain" description="CAP-Gly" evidence="4">
    <location>
        <begin position="57"/>
        <end position="94"/>
    </location>
</feature>
<gene>
    <name evidence="5" type="ORF">IAR55_002976</name>
</gene>
<dbReference type="InterPro" id="IPR001611">
    <property type="entry name" value="Leu-rich_rpt"/>
</dbReference>
<dbReference type="Gene3D" id="2.30.30.190">
    <property type="entry name" value="CAP Gly-rich-like domain"/>
    <property type="match status" value="1"/>
</dbReference>
<dbReference type="InterPro" id="IPR032675">
    <property type="entry name" value="LRR_dom_sf"/>
</dbReference>
<dbReference type="SUPFAM" id="SSF52058">
    <property type="entry name" value="L domain-like"/>
    <property type="match status" value="1"/>
</dbReference>
<dbReference type="PROSITE" id="PS51450">
    <property type="entry name" value="LRR"/>
    <property type="match status" value="1"/>
</dbReference>
<dbReference type="InterPro" id="IPR000938">
    <property type="entry name" value="CAP-Gly_domain"/>
</dbReference>
<dbReference type="PANTHER" id="PTHR18849:SF0">
    <property type="entry name" value="CILIA- AND FLAGELLA-ASSOCIATED PROTEIN 410-RELATED"/>
    <property type="match status" value="1"/>
</dbReference>
<dbReference type="SMART" id="SM01052">
    <property type="entry name" value="CAP_GLY"/>
    <property type="match status" value="1"/>
</dbReference>
<keyword evidence="1" id="KW-0433">Leucine-rich repeat</keyword>
<protein>
    <recommendedName>
        <fullName evidence="4">CAP-Gly domain-containing protein</fullName>
    </recommendedName>
</protein>
<name>A0AAW0Z0F6_9TREE</name>
<dbReference type="EMBL" id="JBCAWK010000005">
    <property type="protein sequence ID" value="KAK8858747.1"/>
    <property type="molecule type" value="Genomic_DNA"/>
</dbReference>
<dbReference type="GeneID" id="92180234"/>
<dbReference type="RefSeq" id="XP_066803588.1">
    <property type="nucleotide sequence ID" value="XM_066946087.1"/>
</dbReference>
<sequence length="614" mass="67918">MILSNNEAGPSQQSSANSCPYKLNHRYLHAKSRHPLTLRYIGPLPPVSTTPPPGCQIWLGVEYDDPAHGKGHSGTYKDIQVFTTREEASGAFVRFAAGGNPPLAEGMTLVESIEERYGRIIPDTSSEAGVISSSKPTPASTDEGRKEEPSTAPRGKEGVILGSSSGAIVVEAPNIGGVKDRCGKLEKLRNMGFEDEAIRCLGGDEEVRQVLRKRLKGLKWLNLSRNLIQGWEAVAEIVDHLEGLEILTLNHSRYESFPADLSKEARERYCRAFIRFKELHLSDCLISWDQICRLGSVFQHVEVLYLEANRTLNNLPSILEGWHSLKELKLGGCPLSDWAQTTQASSALPSLQFLDLSYTDITTIPELSSSDKPLQNIQSLTMLDSRVSTWTDIDNLSTYMPNVSSLRFSSHPTVSAPYEDDDPLPAPSLAISGHPKLDRSIFIATLPNLVSFNSTPVSSTERRDSELFYISYVYKYISERGSLVGEGAGSWGRYEELCKLHGRETNKVREKTTKDRSGLRAKMITIHIYTAQESNAETTLTILPSSTIILLQRKVARLLGIKASDSPSLNLWTVRNGKEGEREKAVDVLGEGGDREVGWWFNDGDGVIVEQDNS</sequence>
<dbReference type="Gene3D" id="3.80.10.10">
    <property type="entry name" value="Ribonuclease Inhibitor"/>
    <property type="match status" value="2"/>
</dbReference>
<dbReference type="Pfam" id="PF01302">
    <property type="entry name" value="CAP_GLY"/>
    <property type="match status" value="1"/>
</dbReference>
<evidence type="ECO:0000256" key="1">
    <source>
        <dbReference type="ARBA" id="ARBA00022614"/>
    </source>
</evidence>
<evidence type="ECO:0000256" key="2">
    <source>
        <dbReference type="ARBA" id="ARBA00022737"/>
    </source>
</evidence>
<accession>A0AAW0Z0F6</accession>
<dbReference type="PROSITE" id="PS50245">
    <property type="entry name" value="CAP_GLY_2"/>
    <property type="match status" value="1"/>
</dbReference>
<feature type="compositionally biased region" description="Basic and acidic residues" evidence="3">
    <location>
        <begin position="142"/>
        <end position="157"/>
    </location>
</feature>
<dbReference type="InterPro" id="IPR036859">
    <property type="entry name" value="CAP-Gly_dom_sf"/>
</dbReference>